<evidence type="ECO:0000313" key="14">
    <source>
        <dbReference type="EMBL" id="KAE8164611.1"/>
    </source>
</evidence>
<dbReference type="Gene3D" id="3.90.380.10">
    <property type="entry name" value="Naphthalene 1,2-dioxygenase Alpha Subunit, Chain A, domain 1"/>
    <property type="match status" value="2"/>
</dbReference>
<evidence type="ECO:0000256" key="6">
    <source>
        <dbReference type="ARBA" id="ARBA00014931"/>
    </source>
</evidence>
<comment type="function">
    <text evidence="2">Catalyzes the first step of the osmoprotectant glycine betaine synthesis.</text>
</comment>
<keyword evidence="7" id="KW-0001">2Fe-2S</keyword>
<dbReference type="InterPro" id="IPR036922">
    <property type="entry name" value="Rieske_2Fe-2S_sf"/>
</dbReference>
<evidence type="ECO:0000313" key="15">
    <source>
        <dbReference type="Proteomes" id="UP000326950"/>
    </source>
</evidence>
<dbReference type="EMBL" id="ML738607">
    <property type="protein sequence ID" value="KAE8164611.1"/>
    <property type="molecule type" value="Genomic_DNA"/>
</dbReference>
<evidence type="ECO:0000256" key="11">
    <source>
        <dbReference type="ARBA" id="ARBA00023014"/>
    </source>
</evidence>
<evidence type="ECO:0000256" key="12">
    <source>
        <dbReference type="ARBA" id="ARBA00049097"/>
    </source>
</evidence>
<dbReference type="InterPro" id="IPR001663">
    <property type="entry name" value="Rng_hydr_dOase-A"/>
</dbReference>
<evidence type="ECO:0000256" key="8">
    <source>
        <dbReference type="ARBA" id="ARBA00022723"/>
    </source>
</evidence>
<dbReference type="AlphaFoldDB" id="A0A5N6V3N9"/>
<dbReference type="InterPro" id="IPR015879">
    <property type="entry name" value="Ring_hydroxy_dOase_asu_C_dom"/>
</dbReference>
<dbReference type="OrthoDB" id="426882at2759"/>
<evidence type="ECO:0000256" key="4">
    <source>
        <dbReference type="ARBA" id="ARBA00010848"/>
    </source>
</evidence>
<dbReference type="Pfam" id="PF00355">
    <property type="entry name" value="Rieske"/>
    <property type="match status" value="1"/>
</dbReference>
<feature type="domain" description="Rieske" evidence="13">
    <location>
        <begin position="15"/>
        <end position="100"/>
    </location>
</feature>
<keyword evidence="8" id="KW-0479">Metal-binding</keyword>
<dbReference type="SUPFAM" id="SSF55961">
    <property type="entry name" value="Bet v1-like"/>
    <property type="match status" value="1"/>
</dbReference>
<dbReference type="SUPFAM" id="SSF50022">
    <property type="entry name" value="ISP domain"/>
    <property type="match status" value="1"/>
</dbReference>
<dbReference type="PANTHER" id="PTHR43756:SF5">
    <property type="entry name" value="CHOLINE MONOOXYGENASE, CHLOROPLASTIC"/>
    <property type="match status" value="1"/>
</dbReference>
<evidence type="ECO:0000256" key="7">
    <source>
        <dbReference type="ARBA" id="ARBA00022714"/>
    </source>
</evidence>
<comment type="pathway">
    <text evidence="3">Amine and polyamine biosynthesis; betaine biosynthesis via choline pathway; betaine aldehyde from choline (monooxygenase route): step 1/1.</text>
</comment>
<gene>
    <name evidence="14" type="ORF">BDV40DRAFT_286917</name>
</gene>
<dbReference type="Pfam" id="PF00848">
    <property type="entry name" value="Ring_hydroxyl_A"/>
    <property type="match status" value="1"/>
</dbReference>
<keyword evidence="11" id="KW-0411">Iron-sulfur</keyword>
<comment type="catalytic activity">
    <reaction evidence="12">
        <text>choline + 2 reduced [2Fe-2S]-[ferredoxin] + O2 + 2 H(+) = betaine aldehyde hydrate + 2 oxidized [2Fe-2S]-[ferredoxin] + H2O</text>
        <dbReference type="Rhea" id="RHEA:17769"/>
        <dbReference type="Rhea" id="RHEA-COMP:10000"/>
        <dbReference type="Rhea" id="RHEA-COMP:10001"/>
        <dbReference type="ChEBI" id="CHEBI:15354"/>
        <dbReference type="ChEBI" id="CHEBI:15377"/>
        <dbReference type="ChEBI" id="CHEBI:15378"/>
        <dbReference type="ChEBI" id="CHEBI:15379"/>
        <dbReference type="ChEBI" id="CHEBI:15870"/>
        <dbReference type="ChEBI" id="CHEBI:33737"/>
        <dbReference type="ChEBI" id="CHEBI:33738"/>
        <dbReference type="EC" id="1.14.15.7"/>
    </reaction>
</comment>
<dbReference type="PANTHER" id="PTHR43756">
    <property type="entry name" value="CHOLINE MONOOXYGENASE, CHLOROPLASTIC"/>
    <property type="match status" value="1"/>
</dbReference>
<protein>
    <recommendedName>
        <fullName evidence="6">Choline monooxygenase, chloroplastic</fullName>
        <ecNumber evidence="5">1.14.15.7</ecNumber>
    </recommendedName>
</protein>
<comment type="cofactor">
    <cofactor evidence="1">
        <name>Fe cation</name>
        <dbReference type="ChEBI" id="CHEBI:24875"/>
    </cofactor>
</comment>
<reference evidence="14 15" key="1">
    <citation type="submission" date="2019-04" db="EMBL/GenBank/DDBJ databases">
        <title>Friends and foes A comparative genomics study of 23 Aspergillus species from section Flavi.</title>
        <authorList>
            <consortium name="DOE Joint Genome Institute"/>
            <person name="Kjaerbolling I."/>
            <person name="Vesth T."/>
            <person name="Frisvad J.C."/>
            <person name="Nybo J.L."/>
            <person name="Theobald S."/>
            <person name="Kildgaard S."/>
            <person name="Isbrandt T."/>
            <person name="Kuo A."/>
            <person name="Sato A."/>
            <person name="Lyhne E.K."/>
            <person name="Kogle M.E."/>
            <person name="Wiebenga A."/>
            <person name="Kun R.S."/>
            <person name="Lubbers R.J."/>
            <person name="Makela M.R."/>
            <person name="Barry K."/>
            <person name="Chovatia M."/>
            <person name="Clum A."/>
            <person name="Daum C."/>
            <person name="Haridas S."/>
            <person name="He G."/>
            <person name="LaButti K."/>
            <person name="Lipzen A."/>
            <person name="Mondo S."/>
            <person name="Riley R."/>
            <person name="Salamov A."/>
            <person name="Simmons B.A."/>
            <person name="Magnuson J.K."/>
            <person name="Henrissat B."/>
            <person name="Mortensen U.H."/>
            <person name="Larsen T.O."/>
            <person name="Devries R.P."/>
            <person name="Grigoriev I.V."/>
            <person name="Machida M."/>
            <person name="Baker S.E."/>
            <person name="Andersen M.R."/>
        </authorList>
    </citation>
    <scope>NUCLEOTIDE SEQUENCE [LARGE SCALE GENOMIC DNA]</scope>
    <source>
        <strain evidence="14 15">CBS 117626</strain>
    </source>
</reference>
<dbReference type="PROSITE" id="PS51296">
    <property type="entry name" value="RIESKE"/>
    <property type="match status" value="1"/>
</dbReference>
<dbReference type="GO" id="GO:0019285">
    <property type="term" value="P:glycine betaine biosynthetic process from choline"/>
    <property type="evidence" value="ECO:0007669"/>
    <property type="project" value="UniProtKB-UniPathway"/>
</dbReference>
<comment type="similarity">
    <text evidence="4">Belongs to the choline monooxygenase family.</text>
</comment>
<dbReference type="UniPathway" id="UPA00529">
    <property type="reaction ID" value="UER00430"/>
</dbReference>
<dbReference type="CDD" id="cd00680">
    <property type="entry name" value="RHO_alpha_C"/>
    <property type="match status" value="1"/>
</dbReference>
<dbReference type="GO" id="GO:0051537">
    <property type="term" value="F:2 iron, 2 sulfur cluster binding"/>
    <property type="evidence" value="ECO:0007669"/>
    <property type="project" value="UniProtKB-KW"/>
</dbReference>
<dbReference type="Gene3D" id="2.102.10.10">
    <property type="entry name" value="Rieske [2Fe-2S] iron-sulphur domain"/>
    <property type="match status" value="1"/>
</dbReference>
<dbReference type="EC" id="1.14.15.7" evidence="5"/>
<evidence type="ECO:0000256" key="10">
    <source>
        <dbReference type="ARBA" id="ARBA00023004"/>
    </source>
</evidence>
<proteinExistence type="inferred from homology"/>
<dbReference type="Proteomes" id="UP000326950">
    <property type="component" value="Unassembled WGS sequence"/>
</dbReference>
<evidence type="ECO:0000256" key="2">
    <source>
        <dbReference type="ARBA" id="ARBA00002149"/>
    </source>
</evidence>
<evidence type="ECO:0000259" key="13">
    <source>
        <dbReference type="PROSITE" id="PS51296"/>
    </source>
</evidence>
<dbReference type="GO" id="GO:0019133">
    <property type="term" value="F:choline monooxygenase activity"/>
    <property type="evidence" value="ECO:0007669"/>
    <property type="project" value="UniProtKB-EC"/>
</dbReference>
<keyword evidence="9" id="KW-0560">Oxidoreductase</keyword>
<evidence type="ECO:0000256" key="9">
    <source>
        <dbReference type="ARBA" id="ARBA00023002"/>
    </source>
</evidence>
<keyword evidence="15" id="KW-1185">Reference proteome</keyword>
<organism evidence="14 15">
    <name type="scientific">Aspergillus tamarii</name>
    <dbReference type="NCBI Taxonomy" id="41984"/>
    <lineage>
        <taxon>Eukaryota</taxon>
        <taxon>Fungi</taxon>
        <taxon>Dikarya</taxon>
        <taxon>Ascomycota</taxon>
        <taxon>Pezizomycotina</taxon>
        <taxon>Eurotiomycetes</taxon>
        <taxon>Eurotiomycetidae</taxon>
        <taxon>Eurotiales</taxon>
        <taxon>Aspergillaceae</taxon>
        <taxon>Aspergillus</taxon>
        <taxon>Aspergillus subgen. Circumdati</taxon>
    </lineage>
</organism>
<evidence type="ECO:0000256" key="5">
    <source>
        <dbReference type="ARBA" id="ARBA00012763"/>
    </source>
</evidence>
<accession>A0A5N6V3N9</accession>
<dbReference type="GO" id="GO:0005506">
    <property type="term" value="F:iron ion binding"/>
    <property type="evidence" value="ECO:0007669"/>
    <property type="project" value="InterPro"/>
</dbReference>
<keyword evidence="10" id="KW-0408">Iron</keyword>
<dbReference type="InterPro" id="IPR017941">
    <property type="entry name" value="Rieske_2Fe-2S"/>
</dbReference>
<name>A0A5N6V3N9_ASPTM</name>
<sequence length="312" mass="35648">MDCRILRGSGSRALPVPRYHSSPPYQLERRVIFSKKRLLANLRGFHNVCRHHAYPVVNSDSGSVNILTCKCYGWPYGLNGKLAKAHCFDSVSNFENGEDGLYSAYVHVDQRETPTTLWNEGFLGADTQDRLQDFNMTEYKFDHTWNTLGNYIWKTLVDNYNECYHCGGSDMKFAPTCVFPNAPVTLISHYCYIMREVPTSAATTSMQYELFRHKDASDKVFKGLEDFFKQVENEDKNICHAAQRNLNAMAYINGVLRPLIIPSSSVIYFQTCQHNLVSHREGKEMTMKSTSLDDEIHFCAKLEGCGMAELAW</sequence>
<evidence type="ECO:0000256" key="1">
    <source>
        <dbReference type="ARBA" id="ARBA00001962"/>
    </source>
</evidence>
<evidence type="ECO:0000256" key="3">
    <source>
        <dbReference type="ARBA" id="ARBA00004866"/>
    </source>
</evidence>